<evidence type="ECO:0000313" key="3">
    <source>
        <dbReference type="EMBL" id="CAI8043838.1"/>
    </source>
</evidence>
<comment type="similarity">
    <text evidence="1">Belongs to the glutamate synthase family.</text>
</comment>
<dbReference type="GO" id="GO:0006537">
    <property type="term" value="P:glutamate biosynthetic process"/>
    <property type="evidence" value="ECO:0007669"/>
    <property type="project" value="InterPro"/>
</dbReference>
<evidence type="ECO:0000259" key="2">
    <source>
        <dbReference type="Pfam" id="PF01645"/>
    </source>
</evidence>
<dbReference type="PANTHER" id="PTHR43819">
    <property type="entry name" value="ARCHAEAL-TYPE GLUTAMATE SYNTHASE [NADPH]"/>
    <property type="match status" value="1"/>
</dbReference>
<protein>
    <submittedName>
        <fullName evidence="3">Glutamate synthase large subunit-like protein</fullName>
    </submittedName>
</protein>
<dbReference type="Pfam" id="PF01645">
    <property type="entry name" value="Glu_synthase"/>
    <property type="match status" value="1"/>
</dbReference>
<dbReference type="InterPro" id="IPR013785">
    <property type="entry name" value="Aldolase_TIM"/>
</dbReference>
<dbReference type="InterPro" id="IPR002932">
    <property type="entry name" value="Glu_synthdom"/>
</dbReference>
<name>A0AA35X3C1_GEOBA</name>
<feature type="domain" description="Glutamate synthase" evidence="2">
    <location>
        <begin position="2"/>
        <end position="164"/>
    </location>
</feature>
<gene>
    <name evidence="3" type="ORF">GBAR_LOCUS24328</name>
</gene>
<dbReference type="CDD" id="cd02808">
    <property type="entry name" value="GltS_FMN"/>
    <property type="match status" value="1"/>
</dbReference>
<dbReference type="AlphaFoldDB" id="A0AA35X3C1"/>
<comment type="caution">
    <text evidence="3">The sequence shown here is derived from an EMBL/GenBank/DDBJ whole genome shotgun (WGS) entry which is preliminary data.</text>
</comment>
<dbReference type="SUPFAM" id="SSF51395">
    <property type="entry name" value="FMN-linked oxidoreductases"/>
    <property type="match status" value="1"/>
</dbReference>
<accession>A0AA35X3C1</accession>
<dbReference type="Gene3D" id="3.20.20.70">
    <property type="entry name" value="Aldolase class I"/>
    <property type="match status" value="1"/>
</dbReference>
<organism evidence="3 4">
    <name type="scientific">Geodia barretti</name>
    <name type="common">Barrett's horny sponge</name>
    <dbReference type="NCBI Taxonomy" id="519541"/>
    <lineage>
        <taxon>Eukaryota</taxon>
        <taxon>Metazoa</taxon>
        <taxon>Porifera</taxon>
        <taxon>Demospongiae</taxon>
        <taxon>Heteroscleromorpha</taxon>
        <taxon>Tetractinellida</taxon>
        <taxon>Astrophorina</taxon>
        <taxon>Geodiidae</taxon>
        <taxon>Geodia</taxon>
    </lineage>
</organism>
<dbReference type="GO" id="GO:0015930">
    <property type="term" value="F:glutamate synthase activity"/>
    <property type="evidence" value="ECO:0007669"/>
    <property type="project" value="InterPro"/>
</dbReference>
<dbReference type="PANTHER" id="PTHR43819:SF1">
    <property type="entry name" value="ARCHAEAL-TYPE GLUTAMATE SYNTHASE [NADPH]"/>
    <property type="match status" value="1"/>
</dbReference>
<keyword evidence="4" id="KW-1185">Reference proteome</keyword>
<evidence type="ECO:0000256" key="1">
    <source>
        <dbReference type="ARBA" id="ARBA00009716"/>
    </source>
</evidence>
<proteinExistence type="inferred from homology"/>
<reference evidence="3" key="1">
    <citation type="submission" date="2023-03" db="EMBL/GenBank/DDBJ databases">
        <authorList>
            <person name="Steffen K."/>
            <person name="Cardenas P."/>
        </authorList>
    </citation>
    <scope>NUCLEOTIDE SEQUENCE</scope>
</reference>
<sequence>MAAKCGPDVIYLDGAEGGTGAGPHLATEETGIPLMAAIPEARRALEDVGLADDIDLVVAGGIRNGGDVAKCLALGADAIALGTSALMALNCNKEIPGVTDYMGTIGVPAGECYHCHTGRCPVGVATQDVELRKRLDVDEAALRVYNFLLTLTMEVQMLARACGKTDVHSLEPEDLAALTYEAGRHGQGESSRETRTVAIDAEVLAGKRFAYQEDMSLVEDIDLLAVTPGTDINWLEDITLLEEDGVPAVFDRYSNSFLKIYFEIPPGREDEIARKVLMKHLTEGNSYGITLKDIHCKFPQVELGPWVEESRIVGTDWRKPVLEGWSAPGGH</sequence>
<evidence type="ECO:0000313" key="4">
    <source>
        <dbReference type="Proteomes" id="UP001174909"/>
    </source>
</evidence>
<dbReference type="EMBL" id="CASHTH010003359">
    <property type="protein sequence ID" value="CAI8043838.1"/>
    <property type="molecule type" value="Genomic_DNA"/>
</dbReference>
<dbReference type="Proteomes" id="UP001174909">
    <property type="component" value="Unassembled WGS sequence"/>
</dbReference>